<keyword evidence="1" id="KW-0472">Membrane</keyword>
<keyword evidence="1" id="KW-1133">Transmembrane helix</keyword>
<feature type="signal peptide" evidence="2">
    <location>
        <begin position="1"/>
        <end position="23"/>
    </location>
</feature>
<evidence type="ECO:0000313" key="4">
    <source>
        <dbReference type="EMBL" id="GAA4791924.1"/>
    </source>
</evidence>
<feature type="transmembrane region" description="Helical" evidence="1">
    <location>
        <begin position="656"/>
        <end position="676"/>
    </location>
</feature>
<dbReference type="RefSeq" id="WP_345231612.1">
    <property type="nucleotide sequence ID" value="NZ_BAABIQ010000031.1"/>
</dbReference>
<dbReference type="SUPFAM" id="SSF54001">
    <property type="entry name" value="Cysteine proteinases"/>
    <property type="match status" value="1"/>
</dbReference>
<evidence type="ECO:0000259" key="3">
    <source>
        <dbReference type="Pfam" id="PF12969"/>
    </source>
</evidence>
<feature type="domain" description="DUF3857" evidence="3">
    <location>
        <begin position="72"/>
        <end position="235"/>
    </location>
</feature>
<dbReference type="EMBL" id="BAABIQ010000031">
    <property type="protein sequence ID" value="GAA4791924.1"/>
    <property type="molecule type" value="Genomic_DNA"/>
</dbReference>
<feature type="transmembrane region" description="Helical" evidence="1">
    <location>
        <begin position="745"/>
        <end position="768"/>
    </location>
</feature>
<comment type="caution">
    <text evidence="4">The sequence shown here is derived from an EMBL/GenBank/DDBJ whole genome shotgun (WGS) entry which is preliminary data.</text>
</comment>
<reference evidence="5" key="1">
    <citation type="journal article" date="2019" name="Int. J. Syst. Evol. Microbiol.">
        <title>The Global Catalogue of Microorganisms (GCM) 10K type strain sequencing project: providing services to taxonomists for standard genome sequencing and annotation.</title>
        <authorList>
            <consortium name="The Broad Institute Genomics Platform"/>
            <consortium name="The Broad Institute Genome Sequencing Center for Infectious Disease"/>
            <person name="Wu L."/>
            <person name="Ma J."/>
        </authorList>
    </citation>
    <scope>NUCLEOTIDE SEQUENCE [LARGE SCALE GENOMIC DNA]</scope>
    <source>
        <strain evidence="5">JCM 18200</strain>
    </source>
</reference>
<dbReference type="Pfam" id="PF12969">
    <property type="entry name" value="DUF3857"/>
    <property type="match status" value="1"/>
</dbReference>
<keyword evidence="2" id="KW-0732">Signal</keyword>
<keyword evidence="1" id="KW-0812">Transmembrane</keyword>
<name>A0ABP9BAL1_9SPHI</name>
<keyword evidence="5" id="KW-1185">Reference proteome</keyword>
<dbReference type="Pfam" id="PF10754">
    <property type="entry name" value="DUF2569"/>
    <property type="match status" value="1"/>
</dbReference>
<feature type="transmembrane region" description="Helical" evidence="1">
    <location>
        <begin position="780"/>
        <end position="800"/>
    </location>
</feature>
<organism evidence="4 5">
    <name type="scientific">Olivibacter ginsenosidimutans</name>
    <dbReference type="NCBI Taxonomy" id="1176537"/>
    <lineage>
        <taxon>Bacteria</taxon>
        <taxon>Pseudomonadati</taxon>
        <taxon>Bacteroidota</taxon>
        <taxon>Sphingobacteriia</taxon>
        <taxon>Sphingobacteriales</taxon>
        <taxon>Sphingobacteriaceae</taxon>
        <taxon>Olivibacter</taxon>
    </lineage>
</organism>
<evidence type="ECO:0000256" key="1">
    <source>
        <dbReference type="SAM" id="Phobius"/>
    </source>
</evidence>
<dbReference type="InterPro" id="IPR038765">
    <property type="entry name" value="Papain-like_cys_pep_sf"/>
</dbReference>
<dbReference type="InterPro" id="IPR024618">
    <property type="entry name" value="DUF3857"/>
</dbReference>
<gene>
    <name evidence="4" type="ORF">GCM10023231_19820</name>
</gene>
<dbReference type="Gene3D" id="3.10.620.30">
    <property type="match status" value="1"/>
</dbReference>
<protein>
    <recommendedName>
        <fullName evidence="3">DUF3857 domain-containing protein</fullName>
    </recommendedName>
</protein>
<dbReference type="InterPro" id="IPR019690">
    <property type="entry name" value="DUF2569"/>
</dbReference>
<feature type="transmembrane region" description="Helical" evidence="1">
    <location>
        <begin position="806"/>
        <end position="825"/>
    </location>
</feature>
<accession>A0ABP9BAL1</accession>
<feature type="transmembrane region" description="Helical" evidence="1">
    <location>
        <begin position="696"/>
        <end position="725"/>
    </location>
</feature>
<sequence>MKLTLINLLTFLSFIIAPKFICAAHALPKLTKAIVPDWVKEAKSTNTKPANREIRDGYYISYYDYEVAVEQQVAYTKIVKNIVSESGIQNTGEIYINFNPSYQRLVLHSVNILRNGQIKDKLDLAAFKVMADEQELARSIYKGSYLAYLILEDLRVGDQVEYSYSLIGRNPIFGNRYGDDYYLQSGAPLGQIQVRVLANKNRRLHFKGFNGVGLPTKTEEGNQISYEWHATGVPALDYEDYQPSWYDNYRHVQCTEWSSWEEVASWAAKVNPVKANLSGDLLDKVNELLTLSKGNLYQFLASAIRLVQDDIRYMGVEVGEYSHRSNAPEKVFNQRYGDCKDKSLLLASILRYGGLKANLVLASTQLGRSLKNYLPTPDVFNHMIVYVEIDQRGQYVDPTISGQGGNVKELYVPDYGTCLLVSDEKTGLMREIGSSVSGKVCIEETYKILGRDSTSAILNVCTRYTGSQADANRSSFTDMGYAQLEKKYQEYYGKLYSFVRQEDSLQIKDDREKNELTVVEKYYVSGFLKRNEDTKVHQASFFANLISEQLPAITGNRRVPVATNYPLDMSYTIKVISPIGWNIREEKTFFDRKDYLFGSRTAVIGDTLMLDYQFAYHSPVVGLKELPQFASDLRELNDRSLSYSFYIPPSHEVSGISFLAVLYSIVVLIITVYWCWKRYKHKIERTLEDHFVYEKLGGWLVLLAISILFTALGQLVSLFTTGYFSSSLWEAMNLKGPEMAMAYKIMVVLEFTVTIFTGLLAAFTFYLMLKKRDIFPKTALLLYGILIVFNIVEIFAMYGFESLAANISQLIKNVIISSIWFIYLLKSTRVKETFVVGYEESEKRMESFDARSI</sequence>
<dbReference type="Proteomes" id="UP001501411">
    <property type="component" value="Unassembled WGS sequence"/>
</dbReference>
<proteinExistence type="predicted"/>
<evidence type="ECO:0000313" key="5">
    <source>
        <dbReference type="Proteomes" id="UP001501411"/>
    </source>
</evidence>
<feature type="chain" id="PRO_5045872575" description="DUF3857 domain-containing protein" evidence="2">
    <location>
        <begin position="24"/>
        <end position="853"/>
    </location>
</feature>
<dbReference type="Gene3D" id="2.60.40.3140">
    <property type="match status" value="1"/>
</dbReference>
<evidence type="ECO:0000256" key="2">
    <source>
        <dbReference type="SAM" id="SignalP"/>
    </source>
</evidence>